<protein>
    <recommendedName>
        <fullName evidence="3">Lipoprotein</fullName>
    </recommendedName>
</protein>
<dbReference type="Proteomes" id="UP001257909">
    <property type="component" value="Unassembled WGS sequence"/>
</dbReference>
<keyword evidence="2" id="KW-1185">Reference proteome</keyword>
<proteinExistence type="predicted"/>
<name>A0ABU1VW03_9GAMM</name>
<evidence type="ECO:0000313" key="1">
    <source>
        <dbReference type="EMBL" id="MDR7119893.1"/>
    </source>
</evidence>
<gene>
    <name evidence="1" type="ORF">J2W69_000808</name>
</gene>
<dbReference type="EMBL" id="JAVDWR010000001">
    <property type="protein sequence ID" value="MDR7119893.1"/>
    <property type="molecule type" value="Genomic_DNA"/>
</dbReference>
<accession>A0ABU1VW03</accession>
<reference evidence="1 2" key="1">
    <citation type="submission" date="2023-07" db="EMBL/GenBank/DDBJ databases">
        <title>Sorghum-associated microbial communities from plants grown in Nebraska, USA.</title>
        <authorList>
            <person name="Schachtman D."/>
        </authorList>
    </citation>
    <scope>NUCLEOTIDE SEQUENCE [LARGE SCALE GENOMIC DNA]</scope>
    <source>
        <strain evidence="1 2">4138</strain>
    </source>
</reference>
<comment type="caution">
    <text evidence="1">The sequence shown here is derived from an EMBL/GenBank/DDBJ whole genome shotgun (WGS) entry which is preliminary data.</text>
</comment>
<organism evidence="1 2">
    <name type="scientific">Rheinheimera soli</name>
    <dbReference type="NCBI Taxonomy" id="443616"/>
    <lineage>
        <taxon>Bacteria</taxon>
        <taxon>Pseudomonadati</taxon>
        <taxon>Pseudomonadota</taxon>
        <taxon>Gammaproteobacteria</taxon>
        <taxon>Chromatiales</taxon>
        <taxon>Chromatiaceae</taxon>
        <taxon>Rheinheimera</taxon>
    </lineage>
</organism>
<dbReference type="PROSITE" id="PS51257">
    <property type="entry name" value="PROKAR_LIPOPROTEIN"/>
    <property type="match status" value="1"/>
</dbReference>
<evidence type="ECO:0000313" key="2">
    <source>
        <dbReference type="Proteomes" id="UP001257909"/>
    </source>
</evidence>
<dbReference type="RefSeq" id="WP_310274803.1">
    <property type="nucleotide sequence ID" value="NZ_JAVDWR010000001.1"/>
</dbReference>
<evidence type="ECO:0008006" key="3">
    <source>
        <dbReference type="Google" id="ProtNLM"/>
    </source>
</evidence>
<sequence length="235" mass="26083">MNRTLSTIGVLCTVFVFASCAPVPRDFYKPAYQGGSLVSRGCGSSGPQDTIKILLESGVEVQIRASSGDSHPELANFYLDASLTAAEGAEFQLLTDYIIVKDNNSPNHWKLKVNYLSTNKENYPGPKSLIIDRTFNGLSPEQVDRVKESDSESGYISVPVLSKLNGKTHSYEVAFGRKRYFDTGMSFSIHTSEIKSRLESFSIFYPEIVINGKRVVLGEVRFDRVQYIGIDLLNC</sequence>